<dbReference type="SUPFAM" id="SSF52540">
    <property type="entry name" value="P-loop containing nucleoside triphosphate hydrolases"/>
    <property type="match status" value="1"/>
</dbReference>
<name>A0A9X2MRU6_9BACL</name>
<keyword evidence="4" id="KW-0547">Nucleotide-binding</keyword>
<keyword evidence="6" id="KW-1278">Translocase</keyword>
<dbReference type="Proteomes" id="UP001141950">
    <property type="component" value="Unassembled WGS sequence"/>
</dbReference>
<dbReference type="EMBL" id="JANIPJ010000009">
    <property type="protein sequence ID" value="MCR2805097.1"/>
    <property type="molecule type" value="Genomic_DNA"/>
</dbReference>
<dbReference type="InterPro" id="IPR015856">
    <property type="entry name" value="ABC_transpr_CbiO/EcfA_su"/>
</dbReference>
<evidence type="ECO:0000313" key="9">
    <source>
        <dbReference type="EMBL" id="MCR2805097.1"/>
    </source>
</evidence>
<dbReference type="GO" id="GO:0005524">
    <property type="term" value="F:ATP binding"/>
    <property type="evidence" value="ECO:0007669"/>
    <property type="project" value="UniProtKB-KW"/>
</dbReference>
<dbReference type="Gene3D" id="3.40.50.300">
    <property type="entry name" value="P-loop containing nucleotide triphosphate hydrolases"/>
    <property type="match status" value="1"/>
</dbReference>
<keyword evidence="7" id="KW-0472">Membrane</keyword>
<dbReference type="InterPro" id="IPR050095">
    <property type="entry name" value="ECF_ABC_transporter_ATP-bd"/>
</dbReference>
<keyword evidence="10" id="KW-1185">Reference proteome</keyword>
<evidence type="ECO:0000256" key="6">
    <source>
        <dbReference type="ARBA" id="ARBA00022967"/>
    </source>
</evidence>
<evidence type="ECO:0000313" key="10">
    <source>
        <dbReference type="Proteomes" id="UP001141950"/>
    </source>
</evidence>
<dbReference type="GO" id="GO:0043190">
    <property type="term" value="C:ATP-binding cassette (ABC) transporter complex"/>
    <property type="evidence" value="ECO:0007669"/>
    <property type="project" value="TreeGrafter"/>
</dbReference>
<evidence type="ECO:0000256" key="1">
    <source>
        <dbReference type="ARBA" id="ARBA00005417"/>
    </source>
</evidence>
<dbReference type="PANTHER" id="PTHR43553">
    <property type="entry name" value="HEAVY METAL TRANSPORTER"/>
    <property type="match status" value="1"/>
</dbReference>
<comment type="caution">
    <text evidence="9">The sequence shown here is derived from an EMBL/GenBank/DDBJ whole genome shotgun (WGS) entry which is preliminary data.</text>
</comment>
<organism evidence="9 10">
    <name type="scientific">Paenibacillus soyae</name>
    <dbReference type="NCBI Taxonomy" id="2969249"/>
    <lineage>
        <taxon>Bacteria</taxon>
        <taxon>Bacillati</taxon>
        <taxon>Bacillota</taxon>
        <taxon>Bacilli</taxon>
        <taxon>Bacillales</taxon>
        <taxon>Paenibacillaceae</taxon>
        <taxon>Paenibacillus</taxon>
    </lineage>
</organism>
<dbReference type="AlphaFoldDB" id="A0A9X2MRU6"/>
<dbReference type="InterPro" id="IPR003439">
    <property type="entry name" value="ABC_transporter-like_ATP-bd"/>
</dbReference>
<dbReference type="GO" id="GO:0016887">
    <property type="term" value="F:ATP hydrolysis activity"/>
    <property type="evidence" value="ECO:0007669"/>
    <property type="project" value="InterPro"/>
</dbReference>
<reference evidence="9" key="1">
    <citation type="submission" date="2022-08" db="EMBL/GenBank/DDBJ databases">
        <title>The genomic sequence of strain Paenibacillus sp. SCIV0701.</title>
        <authorList>
            <person name="Zhao H."/>
        </authorList>
    </citation>
    <scope>NUCLEOTIDE SEQUENCE</scope>
    <source>
        <strain evidence="9">SCIV0701</strain>
    </source>
</reference>
<dbReference type="RefSeq" id="WP_257446921.1">
    <property type="nucleotide sequence ID" value="NZ_JANIPJ010000009.1"/>
</dbReference>
<evidence type="ECO:0000259" key="8">
    <source>
        <dbReference type="PROSITE" id="PS50893"/>
    </source>
</evidence>
<evidence type="ECO:0000256" key="4">
    <source>
        <dbReference type="ARBA" id="ARBA00022741"/>
    </source>
</evidence>
<evidence type="ECO:0000256" key="7">
    <source>
        <dbReference type="ARBA" id="ARBA00023136"/>
    </source>
</evidence>
<dbReference type="Pfam" id="PF00005">
    <property type="entry name" value="ABC_tran"/>
    <property type="match status" value="1"/>
</dbReference>
<dbReference type="GO" id="GO:0042626">
    <property type="term" value="F:ATPase-coupled transmembrane transporter activity"/>
    <property type="evidence" value="ECO:0007669"/>
    <property type="project" value="TreeGrafter"/>
</dbReference>
<dbReference type="PANTHER" id="PTHR43553:SF24">
    <property type="entry name" value="ENERGY-COUPLING FACTOR TRANSPORTER ATP-BINDING PROTEIN ECFA1"/>
    <property type="match status" value="1"/>
</dbReference>
<accession>A0A9X2MRU6</accession>
<gene>
    <name evidence="9" type="ORF">NQZ67_14520</name>
</gene>
<keyword evidence="5 9" id="KW-0067">ATP-binding</keyword>
<comment type="similarity">
    <text evidence="1">Belongs to the ABC transporter superfamily.</text>
</comment>
<sequence length="283" mass="30487">MQEKAEIMLEGVTVTPALWNGNGGEPILKGVSFSVRSGEWVTLIGGNGSGKSTMMKVLAGMLTKGISGMIARQNAREASSGIIPLVLQQPDAGIIGATPWEDIVSLLERNGAEASTIIAKAEEALRSVGLEERMRQPVETLSGGQKQLTAIAGCMAVNASILLLDEVTSMLDPIMSREVLNGVRALHRDGSAVVWVTQKLEELRSGDRVVIMHDGEIRFDGKASELFRRDSRGEANSSIAERYGLEPPYAVRTAWELQREGILLEPLPLTIEELAEAVLNDEG</sequence>
<dbReference type="CDD" id="cd03225">
    <property type="entry name" value="ABC_cobalt_CbiO_domain1"/>
    <property type="match status" value="1"/>
</dbReference>
<keyword evidence="2" id="KW-0813">Transport</keyword>
<dbReference type="PROSITE" id="PS50893">
    <property type="entry name" value="ABC_TRANSPORTER_2"/>
    <property type="match status" value="1"/>
</dbReference>
<keyword evidence="3" id="KW-1003">Cell membrane</keyword>
<dbReference type="InterPro" id="IPR003593">
    <property type="entry name" value="AAA+_ATPase"/>
</dbReference>
<feature type="domain" description="ABC transporter" evidence="8">
    <location>
        <begin position="7"/>
        <end position="239"/>
    </location>
</feature>
<dbReference type="SMART" id="SM00382">
    <property type="entry name" value="AAA"/>
    <property type="match status" value="1"/>
</dbReference>
<dbReference type="InterPro" id="IPR027417">
    <property type="entry name" value="P-loop_NTPase"/>
</dbReference>
<protein>
    <submittedName>
        <fullName evidence="9">ATP-binding cassette domain-containing protein</fullName>
    </submittedName>
</protein>
<evidence type="ECO:0000256" key="2">
    <source>
        <dbReference type="ARBA" id="ARBA00022448"/>
    </source>
</evidence>
<proteinExistence type="inferred from homology"/>
<evidence type="ECO:0000256" key="3">
    <source>
        <dbReference type="ARBA" id="ARBA00022475"/>
    </source>
</evidence>
<evidence type="ECO:0000256" key="5">
    <source>
        <dbReference type="ARBA" id="ARBA00022840"/>
    </source>
</evidence>